<keyword evidence="4 6" id="KW-0472">Membrane</keyword>
<organism evidence="9">
    <name type="scientific">Bionectria ochroleuca</name>
    <name type="common">Gliocladium roseum</name>
    <dbReference type="NCBI Taxonomy" id="29856"/>
    <lineage>
        <taxon>Eukaryota</taxon>
        <taxon>Fungi</taxon>
        <taxon>Dikarya</taxon>
        <taxon>Ascomycota</taxon>
        <taxon>Pezizomycotina</taxon>
        <taxon>Sordariomycetes</taxon>
        <taxon>Hypocreomycetidae</taxon>
        <taxon>Hypocreales</taxon>
        <taxon>Bionectriaceae</taxon>
        <taxon>Clonostachys</taxon>
    </lineage>
</organism>
<reference evidence="9" key="1">
    <citation type="submission" date="2015-01" db="EMBL/GenBank/DDBJ databases">
        <authorList>
            <person name="Durling Mikael"/>
        </authorList>
    </citation>
    <scope>NUCLEOTIDE SEQUENCE</scope>
</reference>
<dbReference type="AlphaFoldDB" id="A0A0B7KT08"/>
<evidence type="ECO:0000256" key="6">
    <source>
        <dbReference type="SAM" id="Phobius"/>
    </source>
</evidence>
<feature type="transmembrane region" description="Helical" evidence="6">
    <location>
        <begin position="205"/>
        <end position="225"/>
    </location>
</feature>
<sequence>MDPSRQSLEMQESVALGDDVEGTSQPEAKFTTLKRFISKVRLDASTLILIGSIPPIIGISIYQSPPIYTYFTTSGYLVPVVSVLTVAILPRDRFVQTLILNVLAICVGSAVSLLALWSSIQARTHTSPPASSNTTSAMPPYNSSQSAVCAVWLFANIWFANLVRAKLPSFSLPMILYSILINTSTTLGPTITTNAAAEAFIREQLLAMLLGVGLSAGVALFIFPFSSRTVVIGELKELIGLLRKVVGLQREYLTTLVREDVFAIETTNAEEREVLRNRTSKRKVKFETMNRVMKEAVRAITVLAGKIHGNMTYAKRDIAWGKLDAKDLGKTVAINSIRDIFHRVSERRRWRADEDTTAEIVAERNWERQVWNGIMEQIYTPFQNLTEAVDQGLEHSGICLEILPKPKLSKQSRGSGSDDVEAHADRVSPGDQGFGNLVENKVRQIDSQKVEIPRTWARDEERFAHPPHLTPSDAMARNQTQIYMSLYMQQLMHAAGEAIQHLVVFADERVEKGIMKHRRLIFPSEHLLWKWLSAIFSQQNWGEKCSPDILETNKVHYGDSYNQRKDLECLPATNIWQRLGNGLRKIPAVLGSKESTFGFRVACAAMSVGIVAFLEQSQTFFHDQRLDWAMITIALGMTITSGQSIFGFLCRLGGTFLGMVFSLIIWYIVDQKTPGVIVFMWIFTFVEYYFFKFPRIIPAVMMTIITQIIIIAYELQVRRLGQRVATESGQPYYPTYLLAPYRFAVVAGGIAIAFFWTIFPSPITDRIGLRQDLSATTYLLANYFSVIISTMKSQLEDTGGDIESETSPAYHLLIARRKIFSRIMRLMSSIESHVAWQRWEPTIGGRFPVRTYQQIIMHIKRIMSYLTLMSYALTHAPLTHETEGSHEEEVTDPEAGASGADAEAQDNRWFRALSQVLPEAEPTNHTVLAALTLLSNSMLSGQNLPPFLLLPQPYETLRGLAQLSEDDRLAKLEQDGDSLPLIQDGSRESGNAVLTTIDLRQETSDAILRKRIKPKRHLQSEQPDISSTRNNRLPCANLELRGYAEFVAVQVCSTLVCDDLEGLARAVSGLVGIVDFSFHIDEGGRDSRDSKAVEKKLDPPKTTRIDATRDKGKANRD</sequence>
<feature type="transmembrane region" description="Helical" evidence="6">
    <location>
        <begin position="98"/>
        <end position="120"/>
    </location>
</feature>
<dbReference type="InterPro" id="IPR018823">
    <property type="entry name" value="ArAE_2_N"/>
</dbReference>
<keyword evidence="3 6" id="KW-1133">Transmembrane helix</keyword>
<feature type="transmembrane region" description="Helical" evidence="6">
    <location>
        <begin position="68"/>
        <end position="89"/>
    </location>
</feature>
<feature type="transmembrane region" description="Helical" evidence="6">
    <location>
        <begin position="697"/>
        <end position="715"/>
    </location>
</feature>
<evidence type="ECO:0000259" key="7">
    <source>
        <dbReference type="Pfam" id="PF10337"/>
    </source>
</evidence>
<comment type="subcellular location">
    <subcellularLocation>
        <location evidence="1">Membrane</location>
        <topology evidence="1">Multi-pass membrane protein</topology>
    </subcellularLocation>
</comment>
<feature type="transmembrane region" description="Helical" evidence="6">
    <location>
        <begin position="626"/>
        <end position="646"/>
    </location>
</feature>
<dbReference type="GO" id="GO:0016020">
    <property type="term" value="C:membrane"/>
    <property type="evidence" value="ECO:0007669"/>
    <property type="project" value="UniProtKB-SubCell"/>
</dbReference>
<evidence type="ECO:0000256" key="1">
    <source>
        <dbReference type="ARBA" id="ARBA00004141"/>
    </source>
</evidence>
<feature type="region of interest" description="Disordered" evidence="5">
    <location>
        <begin position="880"/>
        <end position="902"/>
    </location>
</feature>
<dbReference type="Pfam" id="PF13515">
    <property type="entry name" value="FUSC_2"/>
    <property type="match status" value="1"/>
</dbReference>
<name>A0A0B7KT08_BIOOC</name>
<evidence type="ECO:0000259" key="8">
    <source>
        <dbReference type="Pfam" id="PF13515"/>
    </source>
</evidence>
<feature type="transmembrane region" description="Helical" evidence="6">
    <location>
        <begin position="44"/>
        <end position="62"/>
    </location>
</feature>
<dbReference type="PANTHER" id="PTHR37994">
    <property type="entry name" value="ARAE_2_N DOMAIN-CONTAINING PROTEIN-RELATED"/>
    <property type="match status" value="1"/>
</dbReference>
<feature type="domain" description="Integral membrane bound transporter" evidence="8">
    <location>
        <begin position="620"/>
        <end position="756"/>
    </location>
</feature>
<feature type="transmembrane region" description="Helical" evidence="6">
    <location>
        <begin position="140"/>
        <end position="159"/>
    </location>
</feature>
<evidence type="ECO:0000256" key="2">
    <source>
        <dbReference type="ARBA" id="ARBA00022692"/>
    </source>
</evidence>
<evidence type="ECO:0000256" key="4">
    <source>
        <dbReference type="ARBA" id="ARBA00023136"/>
    </source>
</evidence>
<feature type="region of interest" description="Disordered" evidence="5">
    <location>
        <begin position="1084"/>
        <end position="1117"/>
    </location>
</feature>
<protein>
    <submittedName>
        <fullName evidence="9">Uncharacterized protein</fullName>
    </submittedName>
</protein>
<evidence type="ECO:0000256" key="5">
    <source>
        <dbReference type="SAM" id="MobiDB-lite"/>
    </source>
</evidence>
<feature type="region of interest" description="Disordered" evidence="5">
    <location>
        <begin position="408"/>
        <end position="435"/>
    </location>
</feature>
<proteinExistence type="predicted"/>
<feature type="transmembrane region" description="Helical" evidence="6">
    <location>
        <begin position="597"/>
        <end position="614"/>
    </location>
</feature>
<dbReference type="Pfam" id="PF10337">
    <property type="entry name" value="ArAE_2_N"/>
    <property type="match status" value="1"/>
</dbReference>
<gene>
    <name evidence="9" type="ORF">BN869_000014059_1</name>
</gene>
<evidence type="ECO:0000313" key="9">
    <source>
        <dbReference type="EMBL" id="CEO58001.1"/>
    </source>
</evidence>
<accession>A0A0B7KT08</accession>
<dbReference type="InterPro" id="IPR049453">
    <property type="entry name" value="Memb_transporter_dom"/>
</dbReference>
<dbReference type="PANTHER" id="PTHR37994:SF4">
    <property type="entry name" value="ER TRANSPORTER 6TM N-TERMINAL DOMAIN-CONTAINING PROTEIN-RELATED"/>
    <property type="match status" value="1"/>
</dbReference>
<keyword evidence="2 6" id="KW-0812">Transmembrane</keyword>
<dbReference type="EMBL" id="CDPU01000220">
    <property type="protein sequence ID" value="CEO58001.1"/>
    <property type="molecule type" value="Genomic_DNA"/>
</dbReference>
<feature type="transmembrane region" description="Helical" evidence="6">
    <location>
        <begin position="736"/>
        <end position="759"/>
    </location>
</feature>
<evidence type="ECO:0000256" key="3">
    <source>
        <dbReference type="ARBA" id="ARBA00022989"/>
    </source>
</evidence>
<feature type="domain" description="Putative ER transporter 6TM N-terminal" evidence="7">
    <location>
        <begin position="52"/>
        <end position="330"/>
    </location>
</feature>